<dbReference type="EMBL" id="CVQH01000003">
    <property type="protein sequence ID" value="CRJ82094.1"/>
    <property type="molecule type" value="Genomic_DNA"/>
</dbReference>
<feature type="compositionally biased region" description="Polar residues" evidence="2">
    <location>
        <begin position="70"/>
        <end position="80"/>
    </location>
</feature>
<evidence type="ECO:0000313" key="3">
    <source>
        <dbReference type="EMBL" id="CRJ82094.1"/>
    </source>
</evidence>
<dbReference type="InterPro" id="IPR001138">
    <property type="entry name" value="Zn2Cys6_DnaBD"/>
</dbReference>
<organism evidence="3 4">
    <name type="scientific">Verticillium longisporum</name>
    <name type="common">Verticillium dahliae var. longisporum</name>
    <dbReference type="NCBI Taxonomy" id="100787"/>
    <lineage>
        <taxon>Eukaryota</taxon>
        <taxon>Fungi</taxon>
        <taxon>Dikarya</taxon>
        <taxon>Ascomycota</taxon>
        <taxon>Pezizomycotina</taxon>
        <taxon>Sordariomycetes</taxon>
        <taxon>Hypocreomycetidae</taxon>
        <taxon>Glomerellales</taxon>
        <taxon>Plectosphaerellaceae</taxon>
        <taxon>Verticillium</taxon>
    </lineage>
</organism>
<feature type="compositionally biased region" description="Low complexity" evidence="2">
    <location>
        <begin position="88"/>
        <end position="100"/>
    </location>
</feature>
<accession>A0A0G4KD76</accession>
<dbReference type="AlphaFoldDB" id="A0A0G4KD76"/>
<evidence type="ECO:0000313" key="4">
    <source>
        <dbReference type="Proteomes" id="UP000044602"/>
    </source>
</evidence>
<sequence>MAETTAARSPRKLKACDTCRSRKIKVNMPRPRSEFSHVATIQYAEDVGHQALVVPRRRSGAREDRPNDPSPLTCSSSTLRHTPRDEAATTSPASSSNAPSIPQPTAGSPLGSQHAISSPSVADINSQASPTVVSGGLDFHGLCSRSLVLSILTDWSRFVWPLASLLHKKRFLRRVLQREDERNPTFCALVLSTCAVTVTTLRRNSFHKYRGVTVAKCIGLIEQGQMLQRPAAYTLDWCISCYNVASSLHALDGDAELRVYQAIKDAMAGVQWLLFCDGERETRSLHDQEMLKRLYWLMSMWQLAAELRGEPYLSYLPCRSFTQILETMRPLPLSDAELGVPEPDVDIPVLWPGVEETWMRDDEQYITGLNSLIDIMLVWEDAKVDMTHKSPTDTLREGMARIQAVLDNLIPELRWSGGLARYPQPCRSHEAQTVNILITSLYLRSNLLQNLGQIPGITHQGIVSDVLEILEHISEEVQEANGFSLVKKVRDIGAAYLQELRVTGDGTMQAVDESAQRTVNTLLARLERLDSGSRERGY</sequence>
<dbReference type="Proteomes" id="UP000044602">
    <property type="component" value="Unassembled WGS sequence"/>
</dbReference>
<feature type="region of interest" description="Disordered" evidence="2">
    <location>
        <begin position="52"/>
        <end position="121"/>
    </location>
</feature>
<dbReference type="CDD" id="cd12148">
    <property type="entry name" value="fungal_TF_MHR"/>
    <property type="match status" value="1"/>
</dbReference>
<protein>
    <recommendedName>
        <fullName evidence="5">Transcription factor domain-containing protein</fullName>
    </recommendedName>
</protein>
<proteinExistence type="predicted"/>
<reference evidence="4" key="1">
    <citation type="submission" date="2015-05" db="EMBL/GenBank/DDBJ databases">
        <authorList>
            <person name="Fogelqvist Johan"/>
        </authorList>
    </citation>
    <scope>NUCLEOTIDE SEQUENCE [LARGE SCALE GENOMIC DNA]</scope>
</reference>
<evidence type="ECO:0000256" key="2">
    <source>
        <dbReference type="SAM" id="MobiDB-lite"/>
    </source>
</evidence>
<dbReference type="GO" id="GO:0000981">
    <property type="term" value="F:DNA-binding transcription factor activity, RNA polymerase II-specific"/>
    <property type="evidence" value="ECO:0007669"/>
    <property type="project" value="InterPro"/>
</dbReference>
<feature type="compositionally biased region" description="Polar residues" evidence="2">
    <location>
        <begin position="103"/>
        <end position="121"/>
    </location>
</feature>
<name>A0A0G4KD76_VERLO</name>
<evidence type="ECO:0000256" key="1">
    <source>
        <dbReference type="ARBA" id="ARBA00023242"/>
    </source>
</evidence>
<dbReference type="GO" id="GO:0008270">
    <property type="term" value="F:zinc ion binding"/>
    <property type="evidence" value="ECO:0007669"/>
    <property type="project" value="InterPro"/>
</dbReference>
<keyword evidence="4" id="KW-1185">Reference proteome</keyword>
<keyword evidence="1" id="KW-0539">Nucleus</keyword>
<evidence type="ECO:0008006" key="5">
    <source>
        <dbReference type="Google" id="ProtNLM"/>
    </source>
</evidence>
<dbReference type="CDD" id="cd00067">
    <property type="entry name" value="GAL4"/>
    <property type="match status" value="1"/>
</dbReference>
<gene>
    <name evidence="3" type="ORF">BN1708_008994</name>
</gene>